<evidence type="ECO:0000313" key="3">
    <source>
        <dbReference type="Proteomes" id="UP000466607"/>
    </source>
</evidence>
<dbReference type="GO" id="GO:0008168">
    <property type="term" value="F:methyltransferase activity"/>
    <property type="evidence" value="ECO:0007669"/>
    <property type="project" value="TreeGrafter"/>
</dbReference>
<feature type="domain" description="Methyltransferase" evidence="1">
    <location>
        <begin position="46"/>
        <end position="144"/>
    </location>
</feature>
<dbReference type="SUPFAM" id="SSF53335">
    <property type="entry name" value="S-adenosyl-L-methionine-dependent methyltransferases"/>
    <property type="match status" value="1"/>
</dbReference>
<proteinExistence type="predicted"/>
<dbReference type="EMBL" id="AP022586">
    <property type="protein sequence ID" value="BBY18667.1"/>
    <property type="molecule type" value="Genomic_DNA"/>
</dbReference>
<reference evidence="2 3" key="1">
    <citation type="journal article" date="2019" name="Emerg. Microbes Infect.">
        <title>Comprehensive subspecies identification of 175 nontuberculous mycobacteria species based on 7547 genomic profiles.</title>
        <authorList>
            <person name="Matsumoto Y."/>
            <person name="Kinjo T."/>
            <person name="Motooka D."/>
            <person name="Nabeya D."/>
            <person name="Jung N."/>
            <person name="Uechi K."/>
            <person name="Horii T."/>
            <person name="Iida T."/>
            <person name="Fujita J."/>
            <person name="Nakamura S."/>
        </authorList>
    </citation>
    <scope>NUCLEOTIDE SEQUENCE [LARGE SCALE GENOMIC DNA]</scope>
    <source>
        <strain evidence="2 3">JCM 17423</strain>
    </source>
</reference>
<dbReference type="InterPro" id="IPR041698">
    <property type="entry name" value="Methyltransf_25"/>
</dbReference>
<name>A0AAD1ISE4_9MYCO</name>
<dbReference type="CDD" id="cd02440">
    <property type="entry name" value="AdoMet_MTases"/>
    <property type="match status" value="1"/>
</dbReference>
<organism evidence="2 3">
    <name type="scientific">Mycolicibacterium litorale</name>
    <dbReference type="NCBI Taxonomy" id="758802"/>
    <lineage>
        <taxon>Bacteria</taxon>
        <taxon>Bacillati</taxon>
        <taxon>Actinomycetota</taxon>
        <taxon>Actinomycetes</taxon>
        <taxon>Mycobacteriales</taxon>
        <taxon>Mycobacteriaceae</taxon>
        <taxon>Mycolicibacterium</taxon>
    </lineage>
</organism>
<dbReference type="Proteomes" id="UP000466607">
    <property type="component" value="Chromosome"/>
</dbReference>
<dbReference type="InterPro" id="IPR029063">
    <property type="entry name" value="SAM-dependent_MTases_sf"/>
</dbReference>
<gene>
    <name evidence="2" type="ORF">MLIT_42590</name>
</gene>
<dbReference type="RefSeq" id="WP_197906154.1">
    <property type="nucleotide sequence ID" value="NZ_AP022586.1"/>
</dbReference>
<evidence type="ECO:0000259" key="1">
    <source>
        <dbReference type="Pfam" id="PF13649"/>
    </source>
</evidence>
<dbReference type="PANTHER" id="PTHR43591">
    <property type="entry name" value="METHYLTRANSFERASE"/>
    <property type="match status" value="1"/>
</dbReference>
<protein>
    <recommendedName>
        <fullName evidence="1">Methyltransferase domain-containing protein</fullName>
    </recommendedName>
</protein>
<sequence length="274" mass="29602">MEIDHAILEHYQQGVERDRLNTWGRLEKARTLDLMSRFLPPPPADVLDIGGGEGVYALPLAAAGYHVRLVDPVPQHVDAARAAASGKPYASRISSHLGDARDLREVDTGSVDAVLLLGPLYHLVDRDDRARALEEAHRVLRPGGIVLVAAISRFASALEGLRTGAVHDPRFEAIVAADLRDGVHRNPEVGTRPEWFTLAYFHRPEELRDEVTGAGFADARVLAVEGPVDMSTAAALDDDDQRATILRTVARIESEPSLLGASPHLLAVAVAPSP</sequence>
<accession>A0AAD1ISE4</accession>
<keyword evidence="3" id="KW-1185">Reference proteome</keyword>
<dbReference type="AlphaFoldDB" id="A0AAD1ISE4"/>
<dbReference type="Pfam" id="PF13649">
    <property type="entry name" value="Methyltransf_25"/>
    <property type="match status" value="1"/>
</dbReference>
<dbReference type="PANTHER" id="PTHR43591:SF24">
    <property type="entry name" value="2-METHOXY-6-POLYPRENYL-1,4-BENZOQUINOL METHYLASE, MITOCHONDRIAL"/>
    <property type="match status" value="1"/>
</dbReference>
<dbReference type="Gene3D" id="3.40.50.150">
    <property type="entry name" value="Vaccinia Virus protein VP39"/>
    <property type="match status" value="1"/>
</dbReference>
<evidence type="ECO:0000313" key="2">
    <source>
        <dbReference type="EMBL" id="BBY18667.1"/>
    </source>
</evidence>